<sequence>MWSLHCSVCTYSQPDGTKLASLCPDCSQPLLVRYAAPVPKSAITGDASLWRYGAALPLLAGERAVTLGEGMTPLIELPHLAAEIGVRRLWVKDEGINPTASFKARGLMMAVTRAKALGLSGVCVPTAGNAGIALAAYAAAAGLPCRIYAPETTPPPILGSIRAFGADLQLLPGHIGDAGKATLTFARESGFFNVATVREPYRVEGMKTMGYEVAEQLGWRLPDAIVYPTGGGEGTIGIWKAIGEMLDWGWLPRETPRPRMIIAQAAGCSPLVRAFRAGEEKATPWEDPTTHASGLRVPGPLGDRLTLRTLRESGGEAEAVSEDAIRSGTFLLASKSGIDAAPEGGAALEAARQLVAAGRLSRDAEVVVFNTGSGASYRW</sequence>
<evidence type="ECO:0000256" key="3">
    <source>
        <dbReference type="ARBA" id="ARBA00023239"/>
    </source>
</evidence>
<evidence type="ECO:0000256" key="1">
    <source>
        <dbReference type="ARBA" id="ARBA00001933"/>
    </source>
</evidence>
<evidence type="ECO:0000313" key="5">
    <source>
        <dbReference type="EMBL" id="WKW12154.1"/>
    </source>
</evidence>
<dbReference type="PANTHER" id="PTHR48078">
    <property type="entry name" value="THREONINE DEHYDRATASE, MITOCHONDRIAL-RELATED"/>
    <property type="match status" value="1"/>
</dbReference>
<dbReference type="KEGG" id="pspc:Strain318_001434"/>
<accession>A0AA49K0N5</accession>
<dbReference type="GO" id="GO:0004794">
    <property type="term" value="F:threonine deaminase activity"/>
    <property type="evidence" value="ECO:0007669"/>
    <property type="project" value="TreeGrafter"/>
</dbReference>
<keyword evidence="7" id="KW-1185">Reference proteome</keyword>
<evidence type="ECO:0000259" key="4">
    <source>
        <dbReference type="Pfam" id="PF00291"/>
    </source>
</evidence>
<dbReference type="PROSITE" id="PS00165">
    <property type="entry name" value="DEHYDRATASE_SER_THR"/>
    <property type="match status" value="1"/>
</dbReference>
<dbReference type="InterPro" id="IPR001926">
    <property type="entry name" value="TrpB-like_PALP"/>
</dbReference>
<evidence type="ECO:0000313" key="6">
    <source>
        <dbReference type="EMBL" id="WKW15063.1"/>
    </source>
</evidence>
<dbReference type="EMBL" id="CP130613">
    <property type="protein sequence ID" value="WKW15063.1"/>
    <property type="molecule type" value="Genomic_DNA"/>
</dbReference>
<dbReference type="RefSeq" id="WP_367887827.1">
    <property type="nucleotide sequence ID" value="NZ_CP130612.1"/>
</dbReference>
<dbReference type="GO" id="GO:0003941">
    <property type="term" value="F:L-serine ammonia-lyase activity"/>
    <property type="evidence" value="ECO:0007669"/>
    <property type="project" value="TreeGrafter"/>
</dbReference>
<dbReference type="NCBIfam" id="NF006050">
    <property type="entry name" value="PRK08197.1"/>
    <property type="match status" value="1"/>
</dbReference>
<dbReference type="EC" id="4.2.3.1" evidence="6"/>
<evidence type="ECO:0000313" key="7">
    <source>
        <dbReference type="Proteomes" id="UP001229955"/>
    </source>
</evidence>
<dbReference type="EMBL" id="CP130612">
    <property type="protein sequence ID" value="WKW12154.1"/>
    <property type="molecule type" value="Genomic_DNA"/>
</dbReference>
<keyword evidence="2" id="KW-0663">Pyridoxal phosphate</keyword>
<dbReference type="InterPro" id="IPR036052">
    <property type="entry name" value="TrpB-like_PALP_sf"/>
</dbReference>
<name>A0AA49K0N5_9BACT</name>
<dbReference type="SUPFAM" id="SSF53686">
    <property type="entry name" value="Tryptophan synthase beta subunit-like PLP-dependent enzymes"/>
    <property type="match status" value="1"/>
</dbReference>
<dbReference type="Proteomes" id="UP001229955">
    <property type="component" value="Chromosome"/>
</dbReference>
<gene>
    <name evidence="5" type="ORF">Strain138_001434</name>
    <name evidence="6" type="ORF">Strain318_001434</name>
</gene>
<dbReference type="AlphaFoldDB" id="A0AA49K0N5"/>
<dbReference type="Pfam" id="PF00291">
    <property type="entry name" value="PALP"/>
    <property type="match status" value="1"/>
</dbReference>
<dbReference type="InterPro" id="IPR050147">
    <property type="entry name" value="Ser/Thr_Dehydratase"/>
</dbReference>
<protein>
    <submittedName>
        <fullName evidence="6">Threonine synthase</fullName>
        <ecNumber evidence="6">4.2.3.1</ecNumber>
    </submittedName>
</protein>
<evidence type="ECO:0000256" key="2">
    <source>
        <dbReference type="ARBA" id="ARBA00022898"/>
    </source>
</evidence>
<dbReference type="PANTHER" id="PTHR48078:SF6">
    <property type="entry name" value="L-THREONINE DEHYDRATASE CATABOLIC TDCB"/>
    <property type="match status" value="1"/>
</dbReference>
<dbReference type="GO" id="GO:0004795">
    <property type="term" value="F:threonine synthase activity"/>
    <property type="evidence" value="ECO:0007669"/>
    <property type="project" value="UniProtKB-EC"/>
</dbReference>
<organism evidence="6 7">
    <name type="scientific">Pseudogemmatithrix spongiicola</name>
    <dbReference type="NCBI Taxonomy" id="3062599"/>
    <lineage>
        <taxon>Bacteria</taxon>
        <taxon>Pseudomonadati</taxon>
        <taxon>Gemmatimonadota</taxon>
        <taxon>Gemmatimonadia</taxon>
        <taxon>Gemmatimonadales</taxon>
        <taxon>Gemmatimonadaceae</taxon>
        <taxon>Pseudogemmatithrix</taxon>
    </lineage>
</organism>
<dbReference type="GO" id="GO:0006565">
    <property type="term" value="P:L-serine catabolic process"/>
    <property type="evidence" value="ECO:0007669"/>
    <property type="project" value="TreeGrafter"/>
</dbReference>
<reference evidence="6" key="1">
    <citation type="submission" date="2023-07" db="EMBL/GenBank/DDBJ databases">
        <authorList>
            <person name="Haufschild T."/>
            <person name="Kallscheuer N."/>
            <person name="Hammer J."/>
            <person name="Kohn T."/>
            <person name="Kabuu M."/>
            <person name="Jogler M."/>
            <person name="Wohfarth N."/>
            <person name="Heuer A."/>
            <person name="Rohde M."/>
            <person name="van Teeseling M.C.F."/>
            <person name="Jogler C."/>
        </authorList>
    </citation>
    <scope>NUCLEOTIDE SEQUENCE</scope>
    <source>
        <strain evidence="5">Strain 138</strain>
        <strain evidence="6">Strain 318</strain>
    </source>
</reference>
<dbReference type="GO" id="GO:0030170">
    <property type="term" value="F:pyridoxal phosphate binding"/>
    <property type="evidence" value="ECO:0007669"/>
    <property type="project" value="InterPro"/>
</dbReference>
<dbReference type="Gene3D" id="3.40.50.1100">
    <property type="match status" value="2"/>
</dbReference>
<accession>A0AA49JUH6</accession>
<proteinExistence type="predicted"/>
<keyword evidence="3 6" id="KW-0456">Lyase</keyword>
<feature type="domain" description="Tryptophan synthase beta chain-like PALP" evidence="4">
    <location>
        <begin position="65"/>
        <end position="372"/>
    </location>
</feature>
<comment type="cofactor">
    <cofactor evidence="1">
        <name>pyridoxal 5'-phosphate</name>
        <dbReference type="ChEBI" id="CHEBI:597326"/>
    </cofactor>
</comment>
<dbReference type="InterPro" id="IPR000634">
    <property type="entry name" value="Ser/Thr_deHydtase_PyrdxlP-BS"/>
</dbReference>
<dbReference type="GO" id="GO:0006567">
    <property type="term" value="P:L-threonine catabolic process"/>
    <property type="evidence" value="ECO:0007669"/>
    <property type="project" value="TreeGrafter"/>
</dbReference>
<dbReference type="GO" id="GO:0009097">
    <property type="term" value="P:isoleucine biosynthetic process"/>
    <property type="evidence" value="ECO:0007669"/>
    <property type="project" value="TreeGrafter"/>
</dbReference>